<keyword evidence="16" id="KW-1185">Reference proteome</keyword>
<feature type="transmembrane region" description="Helical" evidence="13">
    <location>
        <begin position="164"/>
        <end position="184"/>
    </location>
</feature>
<evidence type="ECO:0000256" key="12">
    <source>
        <dbReference type="PROSITE-ProRule" id="PRU00205"/>
    </source>
</evidence>
<evidence type="ECO:0000313" key="15">
    <source>
        <dbReference type="EMBL" id="KAJ3650945.1"/>
    </source>
</evidence>
<dbReference type="InterPro" id="IPR009057">
    <property type="entry name" value="Homeodomain-like_sf"/>
</dbReference>
<evidence type="ECO:0000256" key="13">
    <source>
        <dbReference type="SAM" id="Phobius"/>
    </source>
</evidence>
<evidence type="ECO:0000256" key="10">
    <source>
        <dbReference type="ARBA" id="ARBA00023136"/>
    </source>
</evidence>
<evidence type="ECO:0000256" key="7">
    <source>
        <dbReference type="ARBA" id="ARBA00022824"/>
    </source>
</evidence>
<comment type="caution">
    <text evidence="15">The sequence shown here is derived from an EMBL/GenBank/DDBJ whole genome shotgun (WGS) entry which is preliminary data.</text>
</comment>
<sequence>MKIVNFTLNFDPFLGDQRERNFWELLYPLGGSFIILSLRLFLVKFIFTRVGVWCGLEKVTPKKPAPNPALEKAYSKSKKWSEREILGLSKQIDVDYTKVNEWFKLRAAQDKPSVSDKFGNSCWEFFYFTGACTWGFLVLKDKPWLVDFNQCWTDHYNQTVPDDVWWYFMLCFSFIGGQLLGLALDIPRKDYYVMVVHHLVGILSLLIGWTTYFYKFSTLFVLVSDTCNVFLEATKICKYLNLRKLSILVFVLFTLVWVSIRGVIHIFLLKSITLDAPKYLPAVRSNVLYYIFIFCGLGFGLMNLMWTYFLVKVIANFCKTGAMEDARSDVDD</sequence>
<organism evidence="15 16">
    <name type="scientific">Zophobas morio</name>
    <dbReference type="NCBI Taxonomy" id="2755281"/>
    <lineage>
        <taxon>Eukaryota</taxon>
        <taxon>Metazoa</taxon>
        <taxon>Ecdysozoa</taxon>
        <taxon>Arthropoda</taxon>
        <taxon>Hexapoda</taxon>
        <taxon>Insecta</taxon>
        <taxon>Pterygota</taxon>
        <taxon>Neoptera</taxon>
        <taxon>Endopterygota</taxon>
        <taxon>Coleoptera</taxon>
        <taxon>Polyphaga</taxon>
        <taxon>Cucujiformia</taxon>
        <taxon>Tenebrionidae</taxon>
        <taxon>Zophobas</taxon>
    </lineage>
</organism>
<dbReference type="PANTHER" id="PTHR12560">
    <property type="entry name" value="LONGEVITY ASSURANCE FACTOR 1 LAG1"/>
    <property type="match status" value="1"/>
</dbReference>
<keyword evidence="8 13" id="KW-1133">Transmembrane helix</keyword>
<evidence type="ECO:0000313" key="16">
    <source>
        <dbReference type="Proteomes" id="UP001168821"/>
    </source>
</evidence>
<dbReference type="PROSITE" id="PS50922">
    <property type="entry name" value="TLC"/>
    <property type="match status" value="1"/>
</dbReference>
<dbReference type="GO" id="GO:0005789">
    <property type="term" value="C:endoplasmic reticulum membrane"/>
    <property type="evidence" value="ECO:0007669"/>
    <property type="project" value="UniProtKB-SubCell"/>
</dbReference>
<evidence type="ECO:0000256" key="2">
    <source>
        <dbReference type="ARBA" id="ARBA00004477"/>
    </source>
</evidence>
<dbReference type="Pfam" id="PF03798">
    <property type="entry name" value="TRAM_LAG1_CLN8"/>
    <property type="match status" value="1"/>
</dbReference>
<dbReference type="SUPFAM" id="SSF46689">
    <property type="entry name" value="Homeodomain-like"/>
    <property type="match status" value="1"/>
</dbReference>
<evidence type="ECO:0000259" key="14">
    <source>
        <dbReference type="PROSITE" id="PS50922"/>
    </source>
</evidence>
<evidence type="ECO:0000256" key="8">
    <source>
        <dbReference type="ARBA" id="ARBA00022989"/>
    </source>
</evidence>
<keyword evidence="7" id="KW-0256">Endoplasmic reticulum</keyword>
<dbReference type="FunFam" id="1.10.10.60:FF:000020">
    <property type="entry name" value="Ceramide synthase 5"/>
    <property type="match status" value="1"/>
</dbReference>
<dbReference type="InterPro" id="IPR016439">
    <property type="entry name" value="Lag1/Lac1-like"/>
</dbReference>
<evidence type="ECO:0000256" key="11">
    <source>
        <dbReference type="ARBA" id="ARBA00049036"/>
    </source>
</evidence>
<evidence type="ECO:0000256" key="4">
    <source>
        <dbReference type="ARBA" id="ARBA00004991"/>
    </source>
</evidence>
<dbReference type="CDD" id="cd00086">
    <property type="entry name" value="homeodomain"/>
    <property type="match status" value="1"/>
</dbReference>
<keyword evidence="10 12" id="KW-0472">Membrane</keyword>
<keyword evidence="5" id="KW-0808">Transferase</keyword>
<feature type="transmembrane region" description="Helical" evidence="13">
    <location>
        <begin position="191"/>
        <end position="210"/>
    </location>
</feature>
<evidence type="ECO:0000256" key="3">
    <source>
        <dbReference type="ARBA" id="ARBA00004760"/>
    </source>
</evidence>
<dbReference type="GO" id="GO:0046513">
    <property type="term" value="P:ceramide biosynthetic process"/>
    <property type="evidence" value="ECO:0007669"/>
    <property type="project" value="InterPro"/>
</dbReference>
<reference evidence="15" key="1">
    <citation type="journal article" date="2023" name="G3 (Bethesda)">
        <title>Whole genome assemblies of Zophobas morio and Tenebrio molitor.</title>
        <authorList>
            <person name="Kaur S."/>
            <person name="Stinson S.A."/>
            <person name="diCenzo G.C."/>
        </authorList>
    </citation>
    <scope>NUCLEOTIDE SEQUENCE</scope>
    <source>
        <strain evidence="15">QUZm001</strain>
    </source>
</reference>
<feature type="transmembrane region" description="Helical" evidence="13">
    <location>
        <begin position="25"/>
        <end position="42"/>
    </location>
</feature>
<dbReference type="SMART" id="SM00724">
    <property type="entry name" value="TLC"/>
    <property type="match status" value="1"/>
</dbReference>
<dbReference type="Gene3D" id="1.10.10.60">
    <property type="entry name" value="Homeodomain-like"/>
    <property type="match status" value="1"/>
</dbReference>
<dbReference type="EMBL" id="JALNTZ010000005">
    <property type="protein sequence ID" value="KAJ3650945.1"/>
    <property type="molecule type" value="Genomic_DNA"/>
</dbReference>
<keyword evidence="9" id="KW-0443">Lipid metabolism</keyword>
<evidence type="ECO:0000256" key="9">
    <source>
        <dbReference type="ARBA" id="ARBA00023098"/>
    </source>
</evidence>
<dbReference type="AlphaFoldDB" id="A0AA38MBH0"/>
<feature type="domain" description="TLC" evidence="14">
    <location>
        <begin position="113"/>
        <end position="319"/>
    </location>
</feature>
<name>A0AA38MBH0_9CUCU</name>
<evidence type="ECO:0000256" key="6">
    <source>
        <dbReference type="ARBA" id="ARBA00022692"/>
    </source>
</evidence>
<dbReference type="GO" id="GO:0003677">
    <property type="term" value="F:DNA binding"/>
    <property type="evidence" value="ECO:0007669"/>
    <property type="project" value="InterPro"/>
</dbReference>
<feature type="transmembrane region" description="Helical" evidence="13">
    <location>
        <begin position="288"/>
        <end position="311"/>
    </location>
</feature>
<evidence type="ECO:0000256" key="5">
    <source>
        <dbReference type="ARBA" id="ARBA00022679"/>
    </source>
</evidence>
<dbReference type="InterPro" id="IPR001356">
    <property type="entry name" value="HD"/>
</dbReference>
<dbReference type="PANTHER" id="PTHR12560:SF0">
    <property type="entry name" value="LD18904P"/>
    <property type="match status" value="1"/>
</dbReference>
<dbReference type="InterPro" id="IPR006634">
    <property type="entry name" value="TLC-dom"/>
</dbReference>
<feature type="transmembrane region" description="Helical" evidence="13">
    <location>
        <begin position="245"/>
        <end position="268"/>
    </location>
</feature>
<dbReference type="GO" id="GO:0005634">
    <property type="term" value="C:nucleus"/>
    <property type="evidence" value="ECO:0007669"/>
    <property type="project" value="UniProtKB-SubCell"/>
</dbReference>
<keyword evidence="6 12" id="KW-0812">Transmembrane</keyword>
<proteinExistence type="predicted"/>
<protein>
    <recommendedName>
        <fullName evidence="14">TLC domain-containing protein</fullName>
    </recommendedName>
</protein>
<accession>A0AA38MBH0</accession>
<dbReference type="Proteomes" id="UP001168821">
    <property type="component" value="Unassembled WGS sequence"/>
</dbReference>
<gene>
    <name evidence="15" type="ORF">Zmor_017020</name>
</gene>
<comment type="subcellular location">
    <subcellularLocation>
        <location evidence="2">Endoplasmic reticulum membrane</location>
        <topology evidence="2">Multi-pass membrane protein</topology>
    </subcellularLocation>
    <subcellularLocation>
        <location evidence="1">Nucleus</location>
    </subcellularLocation>
</comment>
<dbReference type="GO" id="GO:0050291">
    <property type="term" value="F:sphingosine N-acyltransferase activity"/>
    <property type="evidence" value="ECO:0007669"/>
    <property type="project" value="InterPro"/>
</dbReference>
<comment type="pathway">
    <text evidence="4">Sphingolipid metabolism.</text>
</comment>
<comment type="catalytic activity">
    <reaction evidence="11">
        <text>sphinganine + octadecanoyl-CoA = N-(octadecanoyl)-sphinganine + CoA + H(+)</text>
        <dbReference type="Rhea" id="RHEA:36547"/>
        <dbReference type="ChEBI" id="CHEBI:15378"/>
        <dbReference type="ChEBI" id="CHEBI:57287"/>
        <dbReference type="ChEBI" id="CHEBI:57394"/>
        <dbReference type="ChEBI" id="CHEBI:57817"/>
        <dbReference type="ChEBI" id="CHEBI:67033"/>
    </reaction>
    <physiologicalReaction direction="left-to-right" evidence="11">
        <dbReference type="Rhea" id="RHEA:36548"/>
    </physiologicalReaction>
</comment>
<evidence type="ECO:0000256" key="1">
    <source>
        <dbReference type="ARBA" id="ARBA00004123"/>
    </source>
</evidence>
<comment type="pathway">
    <text evidence="3">Lipid metabolism; sphingolipid metabolism.</text>
</comment>